<gene>
    <name evidence="7" type="ORF">GGQ88_002207</name>
</gene>
<evidence type="ECO:0000256" key="5">
    <source>
        <dbReference type="ARBA" id="ARBA00060888"/>
    </source>
</evidence>
<dbReference type="InterPro" id="IPR003781">
    <property type="entry name" value="CoA-bd"/>
</dbReference>
<evidence type="ECO:0000259" key="6">
    <source>
        <dbReference type="SMART" id="SM00881"/>
    </source>
</evidence>
<keyword evidence="3" id="KW-0547">Nucleotide-binding</keyword>
<keyword evidence="8" id="KW-1185">Reference proteome</keyword>
<dbReference type="PANTHER" id="PTHR43334:SF1">
    <property type="entry name" value="3-HYDROXYPROPIONATE--COA LIGASE [ADP-FORMING]"/>
    <property type="match status" value="1"/>
</dbReference>
<keyword evidence="4" id="KW-0067">ATP-binding</keyword>
<dbReference type="SUPFAM" id="SSF51735">
    <property type="entry name" value="NAD(P)-binding Rossmann-fold domains"/>
    <property type="match status" value="1"/>
</dbReference>
<dbReference type="Pfam" id="PF13607">
    <property type="entry name" value="Succ_CoA_lig"/>
    <property type="match status" value="1"/>
</dbReference>
<dbReference type="SUPFAM" id="SSF56059">
    <property type="entry name" value="Glutathione synthetase ATP-binding domain-like"/>
    <property type="match status" value="1"/>
</dbReference>
<dbReference type="GO" id="GO:0016874">
    <property type="term" value="F:ligase activity"/>
    <property type="evidence" value="ECO:0007669"/>
    <property type="project" value="UniProtKB-KW"/>
</dbReference>
<sequence length="701" mass="73074">MATAEQTRVTDLNALFTPTSIVMVGATEKSVWSNGIAGRLADYGFDGPVYVVNRAGVDVHGFPGFTSCKAIGKPVDAAYIFVPVAAVYDALVDAADAGVRGVVILTSGFAEVDAEGAALQERIVALARERGIALLGPNSLGFANVADGRALTVIPPRTPIIHGGIGIISQSGATAAEIVKFAHQQGFGVSFTVATGNEALVTTSDVVDYLIDHEPTRVIAVYSETINQPYKLRRAAIRARKARKAIIILKVGKSELTAAIAQAHTGALVGDDGIFDAACRQLGIIRVSSIEELVMTAGLIDRVGPISRPGIAFVSMSGGSCGMFADLAEQYGLPMPQFAPETVEQLKGVISDFGTTLNPFDITGAVMRDPSIWTRALPIVGADPNVGIIVVNANSPQSQRDLAGANHQAGGFMPGIAASPVPGVYVTQVLQAVNDSMASFLETNNQPVMLYGLEYGARALGHLSRWSSSLDRETVGLVEKAGGSRPQGERDVLSYLDSRGVPVIPAKLVTSAQDAASHARSLGGKVAMKIASPDIAHKTEFGGVKLSLEGDGTVAAAFEAIMQSVTQKAPDAKIEGVIVAPMRSGGTELFVGTARDPQWGPVIAVGLGGVWVEALKDSAIRLLPVSKADVIDMFQSLRGARLLEGYRGSMPVDLDAVADVVVKIGEAALALGPDLASLEINPLLADGSRIEALDGLTVWSN</sequence>
<dbReference type="FunFam" id="3.30.1490.20:FF:000020">
    <property type="entry name" value="Protein lysine acetyltransferase"/>
    <property type="match status" value="1"/>
</dbReference>
<dbReference type="Gene3D" id="3.30.470.20">
    <property type="entry name" value="ATP-grasp fold, B domain"/>
    <property type="match status" value="1"/>
</dbReference>
<evidence type="ECO:0000256" key="4">
    <source>
        <dbReference type="ARBA" id="ARBA00022840"/>
    </source>
</evidence>
<dbReference type="InterPro" id="IPR036291">
    <property type="entry name" value="NAD(P)-bd_dom_sf"/>
</dbReference>
<dbReference type="InterPro" id="IPR016102">
    <property type="entry name" value="Succinyl-CoA_synth-like"/>
</dbReference>
<dbReference type="EMBL" id="JACICY010000004">
    <property type="protein sequence ID" value="MBB3860938.1"/>
    <property type="molecule type" value="Genomic_DNA"/>
</dbReference>
<evidence type="ECO:0000313" key="8">
    <source>
        <dbReference type="Proteomes" id="UP000562395"/>
    </source>
</evidence>
<dbReference type="Gene3D" id="3.30.1490.20">
    <property type="entry name" value="ATP-grasp fold, A domain"/>
    <property type="match status" value="1"/>
</dbReference>
<protein>
    <submittedName>
        <fullName evidence="7">Acyl-CoA synthetase (NDP forming)</fullName>
    </submittedName>
</protein>
<evidence type="ECO:0000256" key="3">
    <source>
        <dbReference type="ARBA" id="ARBA00022741"/>
    </source>
</evidence>
<keyword evidence="1" id="KW-0816">Tricarboxylic acid cycle</keyword>
<dbReference type="GO" id="GO:0006099">
    <property type="term" value="P:tricarboxylic acid cycle"/>
    <property type="evidence" value="ECO:0007669"/>
    <property type="project" value="UniProtKB-KW"/>
</dbReference>
<dbReference type="Proteomes" id="UP000562395">
    <property type="component" value="Unassembled WGS sequence"/>
</dbReference>
<feature type="domain" description="CoA-binding" evidence="6">
    <location>
        <begin position="15"/>
        <end position="109"/>
    </location>
</feature>
<dbReference type="PANTHER" id="PTHR43334">
    <property type="entry name" value="ACETATE--COA LIGASE [ADP-FORMING]"/>
    <property type="match status" value="1"/>
</dbReference>
<keyword evidence="2" id="KW-0436">Ligase</keyword>
<evidence type="ECO:0000256" key="2">
    <source>
        <dbReference type="ARBA" id="ARBA00022598"/>
    </source>
</evidence>
<dbReference type="Gene3D" id="3.40.50.720">
    <property type="entry name" value="NAD(P)-binding Rossmann-like Domain"/>
    <property type="match status" value="1"/>
</dbReference>
<evidence type="ECO:0000256" key="1">
    <source>
        <dbReference type="ARBA" id="ARBA00022532"/>
    </source>
</evidence>
<accession>A0A7W5ZXH9</accession>
<reference evidence="7 8" key="1">
    <citation type="submission" date="2020-08" db="EMBL/GenBank/DDBJ databases">
        <title>Genomic Encyclopedia of Type Strains, Phase IV (KMG-IV): sequencing the most valuable type-strain genomes for metagenomic binning, comparative biology and taxonomic classification.</title>
        <authorList>
            <person name="Goeker M."/>
        </authorList>
    </citation>
    <scope>NUCLEOTIDE SEQUENCE [LARGE SCALE GENOMIC DNA]</scope>
    <source>
        <strain evidence="7 8">DSM 14552</strain>
    </source>
</reference>
<dbReference type="InterPro" id="IPR032875">
    <property type="entry name" value="Succ_CoA_lig_flav_dom"/>
</dbReference>
<dbReference type="InterPro" id="IPR051538">
    <property type="entry name" value="Acyl-CoA_Synth/Transferase"/>
</dbReference>
<evidence type="ECO:0000313" key="7">
    <source>
        <dbReference type="EMBL" id="MBB3860938.1"/>
    </source>
</evidence>
<dbReference type="Gene3D" id="3.40.50.261">
    <property type="entry name" value="Succinyl-CoA synthetase domains"/>
    <property type="match status" value="2"/>
</dbReference>
<comment type="caution">
    <text evidence="7">The sequence shown here is derived from an EMBL/GenBank/DDBJ whole genome shotgun (WGS) entry which is preliminary data.</text>
</comment>
<comment type="similarity">
    <text evidence="5">In the N-terminal section; belongs to the acetate CoA ligase alpha subunit family.</text>
</comment>
<dbReference type="SUPFAM" id="SSF52210">
    <property type="entry name" value="Succinyl-CoA synthetase domains"/>
    <property type="match status" value="2"/>
</dbReference>
<dbReference type="Pfam" id="PF13380">
    <property type="entry name" value="CoA_binding_2"/>
    <property type="match status" value="1"/>
</dbReference>
<dbReference type="SMART" id="SM00881">
    <property type="entry name" value="CoA_binding"/>
    <property type="match status" value="1"/>
</dbReference>
<name>A0A7W5ZXH9_9SPHN</name>
<organism evidence="7 8">
    <name type="scientific">Novosphingobium hassiacum</name>
    <dbReference type="NCBI Taxonomy" id="173676"/>
    <lineage>
        <taxon>Bacteria</taxon>
        <taxon>Pseudomonadati</taxon>
        <taxon>Pseudomonadota</taxon>
        <taxon>Alphaproteobacteria</taxon>
        <taxon>Sphingomonadales</taxon>
        <taxon>Sphingomonadaceae</taxon>
        <taxon>Novosphingobium</taxon>
    </lineage>
</organism>
<dbReference type="AlphaFoldDB" id="A0A7W5ZXH9"/>
<proteinExistence type="inferred from homology"/>
<dbReference type="Pfam" id="PF13549">
    <property type="entry name" value="ATP-grasp_5"/>
    <property type="match status" value="1"/>
</dbReference>
<dbReference type="InterPro" id="IPR013815">
    <property type="entry name" value="ATP_grasp_subdomain_1"/>
</dbReference>
<dbReference type="RefSeq" id="WP_183613178.1">
    <property type="nucleotide sequence ID" value="NZ_JACICY010000004.1"/>
</dbReference>
<dbReference type="GO" id="GO:0005524">
    <property type="term" value="F:ATP binding"/>
    <property type="evidence" value="ECO:0007669"/>
    <property type="project" value="UniProtKB-KW"/>
</dbReference>